<proteinExistence type="predicted"/>
<dbReference type="PROSITE" id="PS51257">
    <property type="entry name" value="PROKAR_LIPOPROTEIN"/>
    <property type="match status" value="1"/>
</dbReference>
<feature type="domain" description="Amine oxidase" evidence="1">
    <location>
        <begin position="11"/>
        <end position="298"/>
    </location>
</feature>
<dbReference type="AlphaFoldDB" id="A0A4Q1C5Y0"/>
<keyword evidence="3" id="KW-1185">Reference proteome</keyword>
<dbReference type="FunFam" id="1.10.405.20:FF:000001">
    <property type="entry name" value="Amine oxidase"/>
    <property type="match status" value="1"/>
</dbReference>
<dbReference type="Proteomes" id="UP000290218">
    <property type="component" value="Unassembled WGS sequence"/>
</dbReference>
<dbReference type="InterPro" id="IPR050464">
    <property type="entry name" value="Zeta_carotene_desat/Oxidored"/>
</dbReference>
<dbReference type="SUPFAM" id="SSF51905">
    <property type="entry name" value="FAD/NAD(P)-binding domain"/>
    <property type="match status" value="1"/>
</dbReference>
<organism evidence="2 3">
    <name type="scientific">Oleiharenicola lentus</name>
    <dbReference type="NCBI Taxonomy" id="2508720"/>
    <lineage>
        <taxon>Bacteria</taxon>
        <taxon>Pseudomonadati</taxon>
        <taxon>Verrucomicrobiota</taxon>
        <taxon>Opitutia</taxon>
        <taxon>Opitutales</taxon>
        <taxon>Opitutaceae</taxon>
        <taxon>Oleiharenicola</taxon>
    </lineage>
</organism>
<dbReference type="Gene3D" id="3.30.70.1990">
    <property type="match status" value="1"/>
</dbReference>
<dbReference type="InterPro" id="IPR002937">
    <property type="entry name" value="Amino_oxidase"/>
</dbReference>
<protein>
    <submittedName>
        <fullName evidence="2">FAD-dependent oxidoreductase</fullName>
    </submittedName>
</protein>
<name>A0A4Q1C5Y0_9BACT</name>
<dbReference type="OrthoDB" id="9814556at2"/>
<dbReference type="RefSeq" id="WP_129049773.1">
    <property type="nucleotide sequence ID" value="NZ_SDHX01000002.1"/>
</dbReference>
<dbReference type="Gene3D" id="1.10.405.20">
    <property type="match status" value="1"/>
</dbReference>
<gene>
    <name evidence="2" type="ORF">ESB00_18940</name>
</gene>
<dbReference type="GO" id="GO:0016491">
    <property type="term" value="F:oxidoreductase activity"/>
    <property type="evidence" value="ECO:0007669"/>
    <property type="project" value="InterPro"/>
</dbReference>
<sequence>MPRTAIIGSGIAGLGCAHFLHRRDEITLFEQHDRIGGHTHTVTVPELGTGRPLPIDTGFMVFNYETYPQLTRLFAELKVPVKKTDMSFSVRHEDTGLEFCGSSLNHLFCQRRNLLRPSFYRMLLQIDRFNREAVAALEDSAIDSQTLADYVRARGYGADFLDLYLVPMSSAVWSTPPDMMLQFPARTLLRFFHNHGFLGLHTQHQWWTVDGGSQEYVKRMTPPWRNRIRTGSKVVRVRRPGRGTSLPTRGVEITTANGATEHFDRVILAAHGHESLALLADPTPDEVRLLREFPYQPNIATLHTDADIMPRTKLAWSAWNYSLARSAAGTIEPMTIYWMNRLQGVSDRENYFVSINGAERINPKKVLRTIAYEHPLFTLGAVRAQTQIPALNAAAQGTTETYFCGAWTRYGFHEDGFLSAVNVAQLLLGRDPWVA</sequence>
<evidence type="ECO:0000313" key="3">
    <source>
        <dbReference type="Proteomes" id="UP000290218"/>
    </source>
</evidence>
<accession>A0A4Q1C5Y0</accession>
<dbReference type="InterPro" id="IPR036188">
    <property type="entry name" value="FAD/NAD-bd_sf"/>
</dbReference>
<evidence type="ECO:0000313" key="2">
    <source>
        <dbReference type="EMBL" id="RXK53763.1"/>
    </source>
</evidence>
<dbReference type="Pfam" id="PF01593">
    <property type="entry name" value="Amino_oxidase"/>
    <property type="match status" value="1"/>
</dbReference>
<dbReference type="PANTHER" id="PTHR42923">
    <property type="entry name" value="PROTOPORPHYRINOGEN OXIDASE"/>
    <property type="match status" value="1"/>
</dbReference>
<dbReference type="Gene3D" id="3.50.50.60">
    <property type="entry name" value="FAD/NAD(P)-binding domain"/>
    <property type="match status" value="1"/>
</dbReference>
<evidence type="ECO:0000259" key="1">
    <source>
        <dbReference type="Pfam" id="PF01593"/>
    </source>
</evidence>
<dbReference type="PANTHER" id="PTHR42923:SF17">
    <property type="entry name" value="AMINE OXIDASE DOMAIN-CONTAINING PROTEIN"/>
    <property type="match status" value="1"/>
</dbReference>
<reference evidence="2 3" key="1">
    <citation type="submission" date="2019-01" db="EMBL/GenBank/DDBJ databases">
        <title>Lacunisphaera sp. strain TWA-58.</title>
        <authorList>
            <person name="Chen W.-M."/>
        </authorList>
    </citation>
    <scope>NUCLEOTIDE SEQUENCE [LARGE SCALE GENOMIC DNA]</scope>
    <source>
        <strain evidence="2 3">TWA-58</strain>
    </source>
</reference>
<comment type="caution">
    <text evidence="2">The sequence shown here is derived from an EMBL/GenBank/DDBJ whole genome shotgun (WGS) entry which is preliminary data.</text>
</comment>
<dbReference type="EMBL" id="SDHX01000002">
    <property type="protein sequence ID" value="RXK53763.1"/>
    <property type="molecule type" value="Genomic_DNA"/>
</dbReference>